<dbReference type="RefSeq" id="WP_079647304.1">
    <property type="nucleotide sequence ID" value="NZ_FUYM01000002.1"/>
</dbReference>
<gene>
    <name evidence="1" type="ORF">SAMN06295920_102582</name>
</gene>
<proteinExistence type="predicted"/>
<protein>
    <recommendedName>
        <fullName evidence="3">Glyoxalase-like domain-containing protein</fullName>
    </recommendedName>
</protein>
<evidence type="ECO:0000313" key="2">
    <source>
        <dbReference type="Proteomes" id="UP000189818"/>
    </source>
</evidence>
<dbReference type="EMBL" id="FUYM01000002">
    <property type="protein sequence ID" value="SKB43429.1"/>
    <property type="molecule type" value="Genomic_DNA"/>
</dbReference>
<dbReference type="AlphaFoldDB" id="A0A1T5B8Q7"/>
<dbReference type="STRING" id="439228.SAMN06295920_102582"/>
<evidence type="ECO:0000313" key="1">
    <source>
        <dbReference type="EMBL" id="SKB43429.1"/>
    </source>
</evidence>
<name>A0A1T5B8Q7_9SPHN</name>
<reference evidence="2" key="1">
    <citation type="submission" date="2017-02" db="EMBL/GenBank/DDBJ databases">
        <authorList>
            <person name="Varghese N."/>
            <person name="Submissions S."/>
        </authorList>
    </citation>
    <scope>NUCLEOTIDE SEQUENCE [LARGE SCALE GENOMIC DNA]</scope>
    <source>
        <strain evidence="2">UM2</strain>
    </source>
</reference>
<evidence type="ECO:0008006" key="3">
    <source>
        <dbReference type="Google" id="ProtNLM"/>
    </source>
</evidence>
<sequence length="234" mass="25462">MKTIERRVYNIAVLVTPEQGDELVVQLEQAGLRLADDTAERNVGLRSRLLPIAGGGFIEVSCELSPGSFVHGNPFTLTPRPALLTFTTADGAADLAYWRGMPGTENAFAQAGSWRRQDGTFGYYTGVMPGPPTGALFFGLQERRLFPPVYAAEADTAPAVRRLRMRGPNAAQLRKQHADWFSLPERNGNLHAGETELVFETADIAMDELFVTLAVPNPDVTIRMAAGGIDFVQA</sequence>
<dbReference type="Proteomes" id="UP000189818">
    <property type="component" value="Unassembled WGS sequence"/>
</dbReference>
<accession>A0A1T5B8Q7</accession>
<dbReference type="OrthoDB" id="9429386at2"/>
<keyword evidence="2" id="KW-1185">Reference proteome</keyword>
<organism evidence="1 2">
    <name type="scientific">Rhizorhabdus histidinilytica</name>
    <dbReference type="NCBI Taxonomy" id="439228"/>
    <lineage>
        <taxon>Bacteria</taxon>
        <taxon>Pseudomonadati</taxon>
        <taxon>Pseudomonadota</taxon>
        <taxon>Alphaproteobacteria</taxon>
        <taxon>Sphingomonadales</taxon>
        <taxon>Sphingomonadaceae</taxon>
        <taxon>Rhizorhabdus</taxon>
    </lineage>
</organism>